<dbReference type="AlphaFoldDB" id="A0A2A2I0B7"/>
<dbReference type="InterPro" id="IPR003439">
    <property type="entry name" value="ABC_transporter-like_ATP-bd"/>
</dbReference>
<dbReference type="SUPFAM" id="SSF52540">
    <property type="entry name" value="P-loop containing nucleoside triphosphate hydrolases"/>
    <property type="match status" value="1"/>
</dbReference>
<evidence type="ECO:0000313" key="7">
    <source>
        <dbReference type="EMBL" id="PAV25461.1"/>
    </source>
</evidence>
<dbReference type="InterPro" id="IPR003593">
    <property type="entry name" value="AAA+_ATPase"/>
</dbReference>
<comment type="caution">
    <text evidence="7">The sequence shown here is derived from an EMBL/GenBank/DDBJ whole genome shotgun (WGS) entry which is preliminary data.</text>
</comment>
<accession>A0A2A2I0B7</accession>
<dbReference type="PANTHER" id="PTHR42794">
    <property type="entry name" value="HEMIN IMPORT ATP-BINDING PROTEIN HMUV"/>
    <property type="match status" value="1"/>
</dbReference>
<dbReference type="EMBL" id="NMPM01000062">
    <property type="protein sequence ID" value="PAV25461.1"/>
    <property type="molecule type" value="Genomic_DNA"/>
</dbReference>
<name>A0A2A2I0B7_9GAMM</name>
<dbReference type="GO" id="GO:0005524">
    <property type="term" value="F:ATP binding"/>
    <property type="evidence" value="ECO:0007669"/>
    <property type="project" value="UniProtKB-KW"/>
</dbReference>
<comment type="function">
    <text evidence="5">Part of the ABC transporter complex HmuTUV involved in hemin import. Responsible for energy coupling to the transport system.</text>
</comment>
<evidence type="ECO:0000259" key="6">
    <source>
        <dbReference type="PROSITE" id="PS50893"/>
    </source>
</evidence>
<sequence length="262" mass="29170">MTIPEMTLTALNVGRRQPLFSEPLSLSTSGGEIWAVLGENGIGKSTLLLTLAGLLPPLAGSVRLGDRVLHRARRRLVAREVGLLLQQPNLDFPFTVREAVGAGRFAHHSGWGAISAADRQAIDAALSDCDLIRLQDQPVDRLSGGEQHRVALATLFAQSPRVCLFDEPVNHLDLRHRARLMSRMRSLARDENRLIIMAVHDINMAARLADRVLLLYPGGGHDHGEARDMLTASRLQRVYDHPLRSVEWHGERLWVPELNHWS</sequence>
<protein>
    <submittedName>
        <fullName evidence="7">ABC transporter</fullName>
    </submittedName>
</protein>
<dbReference type="Pfam" id="PF00005">
    <property type="entry name" value="ABC_tran"/>
    <property type="match status" value="1"/>
</dbReference>
<proteinExistence type="predicted"/>
<dbReference type="Proteomes" id="UP000218332">
    <property type="component" value="Unassembled WGS sequence"/>
</dbReference>
<dbReference type="SMART" id="SM00382">
    <property type="entry name" value="AAA"/>
    <property type="match status" value="1"/>
</dbReference>
<evidence type="ECO:0000256" key="2">
    <source>
        <dbReference type="ARBA" id="ARBA00022741"/>
    </source>
</evidence>
<dbReference type="PANTHER" id="PTHR42794:SF1">
    <property type="entry name" value="HEMIN IMPORT ATP-BINDING PROTEIN HMUV"/>
    <property type="match status" value="1"/>
</dbReference>
<evidence type="ECO:0000313" key="8">
    <source>
        <dbReference type="Proteomes" id="UP000218332"/>
    </source>
</evidence>
<evidence type="ECO:0000256" key="3">
    <source>
        <dbReference type="ARBA" id="ARBA00022840"/>
    </source>
</evidence>
<evidence type="ECO:0000256" key="5">
    <source>
        <dbReference type="ARBA" id="ARBA00037066"/>
    </source>
</evidence>
<dbReference type="Gene3D" id="3.40.50.300">
    <property type="entry name" value="P-loop containing nucleotide triphosphate hydrolases"/>
    <property type="match status" value="1"/>
</dbReference>
<gene>
    <name evidence="7" type="ORF">CF392_11145</name>
</gene>
<evidence type="ECO:0000256" key="1">
    <source>
        <dbReference type="ARBA" id="ARBA00022448"/>
    </source>
</evidence>
<keyword evidence="4" id="KW-1278">Translocase</keyword>
<keyword evidence="2" id="KW-0547">Nucleotide-binding</keyword>
<organism evidence="7 8">
    <name type="scientific">Tamilnaduibacter salinus</name>
    <dbReference type="NCBI Taxonomy" id="1484056"/>
    <lineage>
        <taxon>Bacteria</taxon>
        <taxon>Pseudomonadati</taxon>
        <taxon>Pseudomonadota</taxon>
        <taxon>Gammaproteobacteria</taxon>
        <taxon>Pseudomonadales</taxon>
        <taxon>Marinobacteraceae</taxon>
        <taxon>Tamilnaduibacter</taxon>
    </lineage>
</organism>
<feature type="domain" description="ABC transporter" evidence="6">
    <location>
        <begin position="1"/>
        <end position="242"/>
    </location>
</feature>
<dbReference type="RefSeq" id="WP_095611532.1">
    <property type="nucleotide sequence ID" value="NZ_NMPM01000062.1"/>
</dbReference>
<keyword evidence="1" id="KW-0813">Transport</keyword>
<dbReference type="PROSITE" id="PS50893">
    <property type="entry name" value="ABC_TRANSPORTER_2"/>
    <property type="match status" value="1"/>
</dbReference>
<dbReference type="GO" id="GO:0016887">
    <property type="term" value="F:ATP hydrolysis activity"/>
    <property type="evidence" value="ECO:0007669"/>
    <property type="project" value="InterPro"/>
</dbReference>
<reference evidence="7 8" key="1">
    <citation type="submission" date="2017-07" db="EMBL/GenBank/DDBJ databases">
        <title>Tamlnaduibacter salinus (Mi-7) genome sequencing.</title>
        <authorList>
            <person name="Verma A."/>
            <person name="Krishnamurthi S."/>
        </authorList>
    </citation>
    <scope>NUCLEOTIDE SEQUENCE [LARGE SCALE GENOMIC DNA]</scope>
    <source>
        <strain evidence="7 8">Mi-7</strain>
    </source>
</reference>
<keyword evidence="8" id="KW-1185">Reference proteome</keyword>
<dbReference type="InterPro" id="IPR027417">
    <property type="entry name" value="P-loop_NTPase"/>
</dbReference>
<keyword evidence="3" id="KW-0067">ATP-binding</keyword>
<evidence type="ECO:0000256" key="4">
    <source>
        <dbReference type="ARBA" id="ARBA00022967"/>
    </source>
</evidence>